<evidence type="ECO:0000256" key="4">
    <source>
        <dbReference type="ARBA" id="ARBA00023040"/>
    </source>
</evidence>
<reference evidence="10 11" key="1">
    <citation type="journal article" date="2023" name="Sci. Data">
        <title>Genome assembly of the Korean intertidal mud-creeper Batillaria attramentaria.</title>
        <authorList>
            <person name="Patra A.K."/>
            <person name="Ho P.T."/>
            <person name="Jun S."/>
            <person name="Lee S.J."/>
            <person name="Kim Y."/>
            <person name="Won Y.J."/>
        </authorList>
    </citation>
    <scope>NUCLEOTIDE SEQUENCE [LARGE SCALE GENOMIC DNA]</scope>
    <source>
        <strain evidence="10">Wonlab-2016</strain>
    </source>
</reference>
<feature type="transmembrane region" description="Helical" evidence="8">
    <location>
        <begin position="40"/>
        <end position="64"/>
    </location>
</feature>
<evidence type="ECO:0000313" key="11">
    <source>
        <dbReference type="Proteomes" id="UP001519460"/>
    </source>
</evidence>
<name>A0ABD0IZR6_9CAEN</name>
<dbReference type="PANTHER" id="PTHR24243">
    <property type="entry name" value="G-PROTEIN COUPLED RECEPTOR"/>
    <property type="match status" value="1"/>
</dbReference>
<dbReference type="SUPFAM" id="SSF81321">
    <property type="entry name" value="Family A G protein-coupled receptor-like"/>
    <property type="match status" value="1"/>
</dbReference>
<evidence type="ECO:0000313" key="10">
    <source>
        <dbReference type="EMBL" id="KAK7442435.1"/>
    </source>
</evidence>
<dbReference type="AlphaFoldDB" id="A0ABD0IZR6"/>
<feature type="transmembrane region" description="Helical" evidence="8">
    <location>
        <begin position="6"/>
        <end position="28"/>
    </location>
</feature>
<dbReference type="InterPro" id="IPR000276">
    <property type="entry name" value="GPCR_Rhodpsn"/>
</dbReference>
<comment type="subcellular location">
    <subcellularLocation>
        <location evidence="1">Membrane</location>
        <topology evidence="1">Multi-pass membrane protein</topology>
    </subcellularLocation>
</comment>
<keyword evidence="4" id="KW-0297">G-protein coupled receptor</keyword>
<evidence type="ECO:0000256" key="5">
    <source>
        <dbReference type="ARBA" id="ARBA00023136"/>
    </source>
</evidence>
<keyword evidence="7" id="KW-0807">Transducer</keyword>
<feature type="transmembrane region" description="Helical" evidence="8">
    <location>
        <begin position="123"/>
        <end position="145"/>
    </location>
</feature>
<dbReference type="Gene3D" id="1.20.1070.10">
    <property type="entry name" value="Rhodopsin 7-helix transmembrane proteins"/>
    <property type="match status" value="1"/>
</dbReference>
<evidence type="ECO:0000259" key="9">
    <source>
        <dbReference type="PROSITE" id="PS50262"/>
    </source>
</evidence>
<dbReference type="GO" id="GO:0004930">
    <property type="term" value="F:G protein-coupled receptor activity"/>
    <property type="evidence" value="ECO:0007669"/>
    <property type="project" value="UniProtKB-KW"/>
</dbReference>
<evidence type="ECO:0000256" key="6">
    <source>
        <dbReference type="ARBA" id="ARBA00023170"/>
    </source>
</evidence>
<dbReference type="CDD" id="cd00637">
    <property type="entry name" value="7tm_classA_rhodopsin-like"/>
    <property type="match status" value="1"/>
</dbReference>
<evidence type="ECO:0000256" key="7">
    <source>
        <dbReference type="ARBA" id="ARBA00023224"/>
    </source>
</evidence>
<keyword evidence="6" id="KW-0675">Receptor</keyword>
<evidence type="ECO:0000256" key="8">
    <source>
        <dbReference type="SAM" id="Phobius"/>
    </source>
</evidence>
<dbReference type="Proteomes" id="UP001519460">
    <property type="component" value="Unassembled WGS sequence"/>
</dbReference>
<protein>
    <recommendedName>
        <fullName evidence="9">G-protein coupled receptors family 1 profile domain-containing protein</fullName>
    </recommendedName>
</protein>
<keyword evidence="5 8" id="KW-0472">Membrane</keyword>
<dbReference type="PANTHER" id="PTHR24243:SF233">
    <property type="entry name" value="THYROTROPIN-RELEASING HORMONE RECEPTOR"/>
    <property type="match status" value="1"/>
</dbReference>
<dbReference type="InterPro" id="IPR017452">
    <property type="entry name" value="GPCR_Rhodpsn_7TM"/>
</dbReference>
<feature type="domain" description="G-protein coupled receptors family 1 profile" evidence="9">
    <location>
        <begin position="20"/>
        <end position="235"/>
    </location>
</feature>
<evidence type="ECO:0000256" key="3">
    <source>
        <dbReference type="ARBA" id="ARBA00022989"/>
    </source>
</evidence>
<gene>
    <name evidence="10" type="ORF">BaRGS_00040524</name>
</gene>
<keyword evidence="2 8" id="KW-0812">Transmembrane</keyword>
<comment type="caution">
    <text evidence="10">The sequence shown here is derived from an EMBL/GenBank/DDBJ whole genome shotgun (WGS) entry which is preliminary data.</text>
</comment>
<feature type="transmembrane region" description="Helical" evidence="8">
    <location>
        <begin position="165"/>
        <end position="188"/>
    </location>
</feature>
<dbReference type="Pfam" id="PF00001">
    <property type="entry name" value="7tm_1"/>
    <property type="match status" value="1"/>
</dbReference>
<organism evidence="10 11">
    <name type="scientific">Batillaria attramentaria</name>
    <dbReference type="NCBI Taxonomy" id="370345"/>
    <lineage>
        <taxon>Eukaryota</taxon>
        <taxon>Metazoa</taxon>
        <taxon>Spiralia</taxon>
        <taxon>Lophotrochozoa</taxon>
        <taxon>Mollusca</taxon>
        <taxon>Gastropoda</taxon>
        <taxon>Caenogastropoda</taxon>
        <taxon>Sorbeoconcha</taxon>
        <taxon>Cerithioidea</taxon>
        <taxon>Batillariidae</taxon>
        <taxon>Batillaria</taxon>
    </lineage>
</organism>
<keyword evidence="3 8" id="KW-1133">Transmembrane helix</keyword>
<proteinExistence type="predicted"/>
<sequence>MKPSSMMIVSPITLLLGSFGNIVMLVLLHRLKFHNRAFMVLLNSLAVSDLLQLYLVLLPAWLVVCFDVKLYDDNSLVCYALKWMYFNTSTTSPWYLAVMAAYRAALIVCPIRMKTACTTYTAVGVVAGIAAVAMAGHAIVLFLEANCTENAVHWHSYGLMAHLNFVLRFALPFLVLFVSNVLLVKYVWVRFKFKKENRNCKLPSKEEEATRDTILLGYDSCLCHILCIGVTVGCA</sequence>
<accession>A0ABD0IZR6</accession>
<dbReference type="EMBL" id="JACVVK020000834">
    <property type="protein sequence ID" value="KAK7442435.1"/>
    <property type="molecule type" value="Genomic_DNA"/>
</dbReference>
<dbReference type="PROSITE" id="PS50262">
    <property type="entry name" value="G_PROTEIN_RECEP_F1_2"/>
    <property type="match status" value="1"/>
</dbReference>
<evidence type="ECO:0000256" key="2">
    <source>
        <dbReference type="ARBA" id="ARBA00022692"/>
    </source>
</evidence>
<dbReference type="GO" id="GO:0016020">
    <property type="term" value="C:membrane"/>
    <property type="evidence" value="ECO:0007669"/>
    <property type="project" value="UniProtKB-SubCell"/>
</dbReference>
<evidence type="ECO:0000256" key="1">
    <source>
        <dbReference type="ARBA" id="ARBA00004141"/>
    </source>
</evidence>
<keyword evidence="11" id="KW-1185">Reference proteome</keyword>